<name>A0A8E2F066_9PEZI</name>
<keyword evidence="3" id="KW-1185">Reference proteome</keyword>
<reference evidence="2 3" key="1">
    <citation type="journal article" date="2016" name="Nat. Commun.">
        <title>Ectomycorrhizal ecology is imprinted in the genome of the dominant symbiotic fungus Cenococcum geophilum.</title>
        <authorList>
            <consortium name="DOE Joint Genome Institute"/>
            <person name="Peter M."/>
            <person name="Kohler A."/>
            <person name="Ohm R.A."/>
            <person name="Kuo A."/>
            <person name="Krutzmann J."/>
            <person name="Morin E."/>
            <person name="Arend M."/>
            <person name="Barry K.W."/>
            <person name="Binder M."/>
            <person name="Choi C."/>
            <person name="Clum A."/>
            <person name="Copeland A."/>
            <person name="Grisel N."/>
            <person name="Haridas S."/>
            <person name="Kipfer T."/>
            <person name="LaButti K."/>
            <person name="Lindquist E."/>
            <person name="Lipzen A."/>
            <person name="Maire R."/>
            <person name="Meier B."/>
            <person name="Mihaltcheva S."/>
            <person name="Molinier V."/>
            <person name="Murat C."/>
            <person name="Poggeler S."/>
            <person name="Quandt C.A."/>
            <person name="Sperisen C."/>
            <person name="Tritt A."/>
            <person name="Tisserant E."/>
            <person name="Crous P.W."/>
            <person name="Henrissat B."/>
            <person name="Nehls U."/>
            <person name="Egli S."/>
            <person name="Spatafora J.W."/>
            <person name="Grigoriev I.V."/>
            <person name="Martin F.M."/>
        </authorList>
    </citation>
    <scope>NUCLEOTIDE SEQUENCE [LARGE SCALE GENOMIC DNA]</scope>
    <source>
        <strain evidence="2 3">CBS 207.34</strain>
    </source>
</reference>
<dbReference type="OrthoDB" id="2951834at2759"/>
<dbReference type="InterPro" id="IPR045518">
    <property type="entry name" value="2EXR"/>
</dbReference>
<dbReference type="PANTHER" id="PTHR42085:SF1">
    <property type="entry name" value="F-BOX DOMAIN-CONTAINING PROTEIN"/>
    <property type="match status" value="1"/>
</dbReference>
<evidence type="ECO:0000313" key="2">
    <source>
        <dbReference type="EMBL" id="OCL07736.1"/>
    </source>
</evidence>
<dbReference type="PANTHER" id="PTHR42085">
    <property type="entry name" value="F-BOX DOMAIN-CONTAINING PROTEIN"/>
    <property type="match status" value="1"/>
</dbReference>
<dbReference type="Pfam" id="PF20150">
    <property type="entry name" value="2EXR"/>
    <property type="match status" value="1"/>
</dbReference>
<evidence type="ECO:0000313" key="3">
    <source>
        <dbReference type="Proteomes" id="UP000250140"/>
    </source>
</evidence>
<dbReference type="Proteomes" id="UP000250140">
    <property type="component" value="Unassembled WGS sequence"/>
</dbReference>
<dbReference type="EMBL" id="KV749795">
    <property type="protein sequence ID" value="OCL07736.1"/>
    <property type="molecule type" value="Genomic_DNA"/>
</dbReference>
<dbReference type="AlphaFoldDB" id="A0A8E2F066"/>
<accession>A0A8E2F066</accession>
<gene>
    <name evidence="2" type="ORF">AOQ84DRAFT_53721</name>
</gene>
<dbReference type="InterPro" id="IPR038883">
    <property type="entry name" value="AN11006-like"/>
</dbReference>
<protein>
    <recommendedName>
        <fullName evidence="1">2EXR domain-containing protein</fullName>
    </recommendedName>
</protein>
<sequence>MITTENQVDQIPTISPFPFLKLPVELRLRIYRYLVPTRMIYSYEVIPPEPFRHDDRHCYSAILRTCRTICNEAMGEWYGSALYMVVCNLDSVYAMRKTRVMDLTKRNGLEHSGLRFIKSMLLSFGVDPVDKIYRGRMFKNSDRRVDLLETLVALFTGPDSKLRHLQVRIGMPYSAYGGGSCARLNEMKELLEWIISPLHAIRELADFSLVWFMQDSDMEYKGLHALLLRMTKECQDAMAVKLCSRA</sequence>
<organism evidence="2 3">
    <name type="scientific">Glonium stellatum</name>
    <dbReference type="NCBI Taxonomy" id="574774"/>
    <lineage>
        <taxon>Eukaryota</taxon>
        <taxon>Fungi</taxon>
        <taxon>Dikarya</taxon>
        <taxon>Ascomycota</taxon>
        <taxon>Pezizomycotina</taxon>
        <taxon>Dothideomycetes</taxon>
        <taxon>Pleosporomycetidae</taxon>
        <taxon>Gloniales</taxon>
        <taxon>Gloniaceae</taxon>
        <taxon>Glonium</taxon>
    </lineage>
</organism>
<proteinExistence type="predicted"/>
<feature type="domain" description="2EXR" evidence="1">
    <location>
        <begin position="18"/>
        <end position="77"/>
    </location>
</feature>
<evidence type="ECO:0000259" key="1">
    <source>
        <dbReference type="Pfam" id="PF20150"/>
    </source>
</evidence>